<evidence type="ECO:0000313" key="2">
    <source>
        <dbReference type="Proteomes" id="UP000315113"/>
    </source>
</evidence>
<name>A0A552EYP0_MICAE</name>
<accession>A0A552EYP0</accession>
<dbReference type="AlphaFoldDB" id="A0A552EYP0"/>
<proteinExistence type="predicted"/>
<protein>
    <submittedName>
        <fullName evidence="1">Uncharacterized protein</fullName>
    </submittedName>
</protein>
<dbReference type="Proteomes" id="UP000315113">
    <property type="component" value="Unassembled WGS sequence"/>
</dbReference>
<evidence type="ECO:0000313" key="1">
    <source>
        <dbReference type="EMBL" id="TRU39583.1"/>
    </source>
</evidence>
<dbReference type="EMBL" id="SFBH01000020">
    <property type="protein sequence ID" value="TRU39583.1"/>
    <property type="molecule type" value="Genomic_DNA"/>
</dbReference>
<sequence>MTILLANLGTSDLTIKVQNFWLPFGFRDEPNVDETGLTEQPEKETAWKKREQLIVELLETQSSLLDLKEIIRQKKIKTYHLKNLTSQLHQLQHSKNDVAQPHNQIQLKVGRLLGIVKTAYEKFQARKVYLFVTDQPSSKEEVEHQDTVYLFELLKKLLEEEIRNWQQADGIDSHLIIEKVTISQEISAVDQDKLLMEYYNFFNTLDSQEEILISIKGGTPQMQTALRIQAIASNIQKQIFLEPKLVVKDLLEGQASKCEPDCYWQYMRNQKYATVKLLLNQRWDFDGARVILKDWQETLIYLAKQVPKIASDTQKEQEKLTEVIKKLNLAVSCFNLDKNALRDNEKMEHNFFWLNLYTQCRIYWGLDEIANFLIRLSSFYEVTLNELIMGLRGQKYLRNNNQNQYLAFVRNKASQEFCNKFEELEPDFERIERRDFSYKLENRYSKRNFVQTLIEIDHPDRLELWQQILASLVKLDYWFDNRNALIHSGRGVSVQTMINQLEEGKRNWTDDKDKYKPNPYKACHPKNILGEVLNIAVHTYQLLGQKSSPYVGWDKNTPYYLYSQLRDEICQQLI</sequence>
<comment type="caution">
    <text evidence="1">The sequence shown here is derived from an EMBL/GenBank/DDBJ whole genome shotgun (WGS) entry which is preliminary data.</text>
</comment>
<gene>
    <name evidence="1" type="ORF">EWV78_02915</name>
</gene>
<reference evidence="1 2" key="1">
    <citation type="submission" date="2019-01" db="EMBL/GenBank/DDBJ databases">
        <title>Coherence of Microcystis species and biogeography revealed through population genomics.</title>
        <authorList>
            <person name="Perez-Carrascal O.M."/>
            <person name="Terrat Y."/>
            <person name="Giani A."/>
            <person name="Fortin N."/>
            <person name="Tromas N."/>
            <person name="Shapiro B.J."/>
        </authorList>
    </citation>
    <scope>NUCLEOTIDE SEQUENCE [LARGE SCALE GENOMIC DNA]</scope>
    <source>
        <strain evidence="1">Ma_MB_F_20061100_S20D</strain>
    </source>
</reference>
<organism evidence="1 2">
    <name type="scientific">Microcystis aeruginosa Ma_MB_F_20061100_S20D</name>
    <dbReference type="NCBI Taxonomy" id="2486253"/>
    <lineage>
        <taxon>Bacteria</taxon>
        <taxon>Bacillati</taxon>
        <taxon>Cyanobacteriota</taxon>
        <taxon>Cyanophyceae</taxon>
        <taxon>Oscillatoriophycideae</taxon>
        <taxon>Chroococcales</taxon>
        <taxon>Microcystaceae</taxon>
        <taxon>Microcystis</taxon>
    </lineage>
</organism>